<evidence type="ECO:0000259" key="4">
    <source>
        <dbReference type="SMART" id="SM00822"/>
    </source>
</evidence>
<dbReference type="eggNOG" id="COG1028">
    <property type="taxonomic scope" value="Bacteria"/>
</dbReference>
<keyword evidence="3" id="KW-0520">NAD</keyword>
<dbReference type="InterPro" id="IPR036291">
    <property type="entry name" value="NAD(P)-bd_dom_sf"/>
</dbReference>
<dbReference type="InterPro" id="IPR002347">
    <property type="entry name" value="SDR_fam"/>
</dbReference>
<protein>
    <submittedName>
        <fullName evidence="5">Oxidoreductase</fullName>
    </submittedName>
</protein>
<sequence>MISMKEKVALVTGAAQGIGLASARAFAQAGAHVILTDIREPKEQTQQLKNEGYSVTALRCDVTNEKAVKEMIAYIVSSFGRLDAAFNNAGINSPVAETADASGEEFDRVMAINLRGVWNCMKYELQQMRKQGNGAIVNCSSIGGLIGIAERGVYHASKHGVIGLTKSAALEYAARGININAVCPGIISTPMVEEMLEREPQAMNELINELPNKRLGRPEEVAHVVLWLCSPLASLVVGQAIAVDGGYTVK</sequence>
<dbReference type="OrthoDB" id="597477at2"/>
<organism evidence="5 6">
    <name type="scientific">Niabella soli DSM 19437</name>
    <dbReference type="NCBI Taxonomy" id="929713"/>
    <lineage>
        <taxon>Bacteria</taxon>
        <taxon>Pseudomonadati</taxon>
        <taxon>Bacteroidota</taxon>
        <taxon>Chitinophagia</taxon>
        <taxon>Chitinophagales</taxon>
        <taxon>Chitinophagaceae</taxon>
        <taxon>Niabella</taxon>
    </lineage>
</organism>
<evidence type="ECO:0000256" key="2">
    <source>
        <dbReference type="ARBA" id="ARBA00023002"/>
    </source>
</evidence>
<dbReference type="KEGG" id="nso:NIASO_02155"/>
<name>W0EXN2_9BACT</name>
<keyword evidence="2" id="KW-0560">Oxidoreductase</keyword>
<dbReference type="PANTHER" id="PTHR24321:SF8">
    <property type="entry name" value="ESTRADIOL 17-BETA-DEHYDROGENASE 8-RELATED"/>
    <property type="match status" value="1"/>
</dbReference>
<dbReference type="EMBL" id="CP007035">
    <property type="protein sequence ID" value="AHF14313.1"/>
    <property type="molecule type" value="Genomic_DNA"/>
</dbReference>
<evidence type="ECO:0000313" key="5">
    <source>
        <dbReference type="EMBL" id="AHF14313.1"/>
    </source>
</evidence>
<proteinExistence type="inferred from homology"/>
<reference evidence="5 6" key="1">
    <citation type="submission" date="2013-12" db="EMBL/GenBank/DDBJ databases">
        <authorList>
            <consortium name="DOE Joint Genome Institute"/>
            <person name="Eisen J."/>
            <person name="Huntemann M."/>
            <person name="Han J."/>
            <person name="Chen A."/>
            <person name="Kyrpides N."/>
            <person name="Mavromatis K."/>
            <person name="Markowitz V."/>
            <person name="Palaniappan K."/>
            <person name="Ivanova N."/>
            <person name="Schaumberg A."/>
            <person name="Pati A."/>
            <person name="Liolios K."/>
            <person name="Nordberg H.P."/>
            <person name="Cantor M.N."/>
            <person name="Hua S.X."/>
            <person name="Woyke T."/>
        </authorList>
    </citation>
    <scope>NUCLEOTIDE SEQUENCE [LARGE SCALE GENOMIC DNA]</scope>
    <source>
        <strain evidence="6">DSM 19437</strain>
    </source>
</reference>
<evidence type="ECO:0000313" key="6">
    <source>
        <dbReference type="Proteomes" id="UP000003586"/>
    </source>
</evidence>
<accession>W0EXN2</accession>
<dbReference type="SMART" id="SM00822">
    <property type="entry name" value="PKS_KR"/>
    <property type="match status" value="1"/>
</dbReference>
<dbReference type="SUPFAM" id="SSF51735">
    <property type="entry name" value="NAD(P)-binding Rossmann-fold domains"/>
    <property type="match status" value="1"/>
</dbReference>
<dbReference type="STRING" id="929713.NIASO_02155"/>
<gene>
    <name evidence="5" type="ORF">NIASO_02155</name>
</gene>
<dbReference type="Gene3D" id="3.40.50.720">
    <property type="entry name" value="NAD(P)-binding Rossmann-like Domain"/>
    <property type="match status" value="1"/>
</dbReference>
<dbReference type="FunFam" id="3.40.50.720:FF:000084">
    <property type="entry name" value="Short-chain dehydrogenase reductase"/>
    <property type="match status" value="1"/>
</dbReference>
<feature type="domain" description="Ketoreductase" evidence="4">
    <location>
        <begin position="7"/>
        <end position="190"/>
    </location>
</feature>
<dbReference type="PANTHER" id="PTHR24321">
    <property type="entry name" value="DEHYDROGENASES, SHORT CHAIN"/>
    <property type="match status" value="1"/>
</dbReference>
<dbReference type="PRINTS" id="PR00081">
    <property type="entry name" value="GDHRDH"/>
</dbReference>
<dbReference type="PRINTS" id="PR00080">
    <property type="entry name" value="SDRFAMILY"/>
</dbReference>
<comment type="similarity">
    <text evidence="1">Belongs to the short-chain dehydrogenases/reductases (SDR) family.</text>
</comment>
<evidence type="ECO:0000256" key="1">
    <source>
        <dbReference type="ARBA" id="ARBA00006484"/>
    </source>
</evidence>
<dbReference type="GO" id="GO:0016491">
    <property type="term" value="F:oxidoreductase activity"/>
    <property type="evidence" value="ECO:0007669"/>
    <property type="project" value="UniProtKB-KW"/>
</dbReference>
<dbReference type="HOGENOM" id="CLU_010194_1_0_10"/>
<dbReference type="InterPro" id="IPR057326">
    <property type="entry name" value="KR_dom"/>
</dbReference>
<evidence type="ECO:0000256" key="3">
    <source>
        <dbReference type="ARBA" id="ARBA00023027"/>
    </source>
</evidence>
<dbReference type="Proteomes" id="UP000003586">
    <property type="component" value="Chromosome"/>
</dbReference>
<dbReference type="CDD" id="cd05233">
    <property type="entry name" value="SDR_c"/>
    <property type="match status" value="1"/>
</dbReference>
<keyword evidence="6" id="KW-1185">Reference proteome</keyword>
<dbReference type="Pfam" id="PF13561">
    <property type="entry name" value="adh_short_C2"/>
    <property type="match status" value="1"/>
</dbReference>
<dbReference type="NCBIfam" id="NF005559">
    <property type="entry name" value="PRK07231.1"/>
    <property type="match status" value="1"/>
</dbReference>
<dbReference type="AlphaFoldDB" id="W0EXN2"/>